<dbReference type="EMBL" id="CP012175">
    <property type="protein sequence ID" value="AKV81841.1"/>
    <property type="molecule type" value="Genomic_DNA"/>
</dbReference>
<evidence type="ECO:0000313" key="6">
    <source>
        <dbReference type="EMBL" id="AKV84076.1"/>
    </source>
</evidence>
<protein>
    <submittedName>
        <fullName evidence="2">XRE family transcriptional regulator</fullName>
    </submittedName>
</protein>
<dbReference type="AlphaFoldDB" id="A0A088E7G5"/>
<dbReference type="OMA" id="ISLIWQY"/>
<dbReference type="OrthoDB" id="43337at2157"/>
<evidence type="ECO:0000313" key="2">
    <source>
        <dbReference type="EMBL" id="AKV75107.1"/>
    </source>
</evidence>
<evidence type="ECO:0000313" key="10">
    <source>
        <dbReference type="Proteomes" id="UP000062398"/>
    </source>
</evidence>
<evidence type="ECO:0000313" key="12">
    <source>
        <dbReference type="Proteomes" id="UP000068832"/>
    </source>
</evidence>
<evidence type="ECO:0000313" key="1">
    <source>
        <dbReference type="EMBL" id="AIM28306.1"/>
    </source>
</evidence>
<accession>A0A088E7G5</accession>
<dbReference type="Proteomes" id="UP000062475">
    <property type="component" value="Chromosome"/>
</dbReference>
<evidence type="ECO:0000313" key="9">
    <source>
        <dbReference type="Proteomes" id="UP000061362"/>
    </source>
</evidence>
<evidence type="ECO:0000313" key="3">
    <source>
        <dbReference type="EMBL" id="AKV77345.1"/>
    </source>
</evidence>
<evidence type="ECO:0000313" key="7">
    <source>
        <dbReference type="Proteomes" id="UP000029084"/>
    </source>
</evidence>
<dbReference type="EMBL" id="CP012176">
    <property type="protein sequence ID" value="AKV84076.1"/>
    <property type="molecule type" value="Genomic_DNA"/>
</dbReference>
<dbReference type="RefSeq" id="WP_012022110.1">
    <property type="nucleotide sequence ID" value="NZ_CP008822.1"/>
</dbReference>
<evidence type="ECO:0000313" key="5">
    <source>
        <dbReference type="EMBL" id="AKV81841.1"/>
    </source>
</evidence>
<dbReference type="Proteomes" id="UP000062398">
    <property type="component" value="Chromosome"/>
</dbReference>
<evidence type="ECO:0000313" key="11">
    <source>
        <dbReference type="Proteomes" id="UP000062475"/>
    </source>
</evidence>
<dbReference type="InterPro" id="IPR009057">
    <property type="entry name" value="Homeodomain-like_sf"/>
</dbReference>
<dbReference type="EMBL" id="CP012173">
    <property type="protein sequence ID" value="AKV77345.1"/>
    <property type="molecule type" value="Genomic_DNA"/>
</dbReference>
<dbReference type="Proteomes" id="UP000068832">
    <property type="component" value="Chromosome"/>
</dbReference>
<proteinExistence type="predicted"/>
<sequence>MLTDVTKLDDEQRRRILKKLVEKLGLAQTAKLLEIGRSTLYRYVNTNQNIPLEIVRKAADMLTPDELSDVIYGLKVVEVDATTALSVVIKAMKDEKFRNFFVSVLYQYLGEYLKNT</sequence>
<dbReference type="Proteomes" id="UP000061362">
    <property type="component" value="Chromosome"/>
</dbReference>
<reference evidence="1 7" key="1">
    <citation type="journal article" date="2014" name="J. Bacteriol.">
        <title>Role of an Archaeal PitA Transporter in the Copper and Arsenic Resistance of Metallosphaera sedula, an Extreme Thermoacidophile.</title>
        <authorList>
            <person name="McCarthy S."/>
            <person name="Ai C."/>
            <person name="Wheaton G."/>
            <person name="Tevatia R."/>
            <person name="Eckrich V."/>
            <person name="Kelly R."/>
            <person name="Blum P."/>
        </authorList>
    </citation>
    <scope>NUCLEOTIDE SEQUENCE [LARGE SCALE GENOMIC DNA]</scope>
    <source>
        <strain evidence="1 7">CuR1</strain>
    </source>
</reference>
<evidence type="ECO:0000313" key="4">
    <source>
        <dbReference type="EMBL" id="AKV79596.1"/>
    </source>
</evidence>
<dbReference type="EMBL" id="CP012172">
    <property type="protein sequence ID" value="AKV75107.1"/>
    <property type="molecule type" value="Genomic_DNA"/>
</dbReference>
<dbReference type="SUPFAM" id="SSF46689">
    <property type="entry name" value="Homeodomain-like"/>
    <property type="match status" value="1"/>
</dbReference>
<reference evidence="6 8" key="3">
    <citation type="submission" date="2015-07" db="EMBL/GenBank/DDBJ databases">
        <title>Physiological, transcriptional responses and genome re-sequencing of acid resistant extremely thermoacidophilic Metallosphaera sedula SARC-M1.</title>
        <authorList>
            <person name="Ai C."/>
            <person name="McCarthy S."/>
            <person name="Eckrich V."/>
            <person name="Rudrappa D."/>
            <person name="Qiu G."/>
            <person name="Blum P."/>
        </authorList>
    </citation>
    <scope>NUCLEOTIDE SEQUENCE [LARGE SCALE GENOMIC DNA]</scope>
    <source>
        <strain evidence="6 8">SARC-M1</strain>
    </source>
</reference>
<organism evidence="1 7">
    <name type="scientific">Metallosphaera sedula</name>
    <dbReference type="NCBI Taxonomy" id="43687"/>
    <lineage>
        <taxon>Archaea</taxon>
        <taxon>Thermoproteota</taxon>
        <taxon>Thermoprotei</taxon>
        <taxon>Sulfolobales</taxon>
        <taxon>Sulfolobaceae</taxon>
        <taxon>Metallosphaera</taxon>
    </lineage>
</organism>
<dbReference type="GeneID" id="91756729"/>
<dbReference type="EMBL" id="CP012174">
    <property type="protein sequence ID" value="AKV79596.1"/>
    <property type="molecule type" value="Genomic_DNA"/>
</dbReference>
<name>A0A088E7G5_9CREN</name>
<dbReference type="EMBL" id="CP008822">
    <property type="protein sequence ID" value="AIM28306.1"/>
    <property type="molecule type" value="Genomic_DNA"/>
</dbReference>
<dbReference type="PATRIC" id="fig|43687.5.peg.2342"/>
<dbReference type="Proteomes" id="UP000029084">
    <property type="component" value="Chromosome"/>
</dbReference>
<dbReference type="Proteomes" id="UP000056255">
    <property type="component" value="Chromosome"/>
</dbReference>
<reference evidence="9 10" key="2">
    <citation type="journal article" date="2015" name="Genome Announc.">
        <title>Complete Genome Sequences of Evolved Arsenate-Resistant Metallosphaera sedula Strains.</title>
        <authorList>
            <person name="Ai C."/>
            <person name="McCarthy S."/>
            <person name="Schackwitz W."/>
            <person name="Martin J."/>
            <person name="Lipzen A."/>
            <person name="Blum P."/>
        </authorList>
    </citation>
    <scope>NUCLEOTIDE SEQUENCE [LARGE SCALE GENOMIC DNA]</scope>
    <source>
        <strain evidence="4 10">ARS120-1</strain>
        <strain evidence="5 9">ARS120-2</strain>
        <strain evidence="2 12">ARS50-1</strain>
        <strain evidence="3 11">ARS50-2</strain>
    </source>
</reference>
<evidence type="ECO:0000313" key="8">
    <source>
        <dbReference type="Proteomes" id="UP000056255"/>
    </source>
</evidence>
<gene>
    <name evidence="1" type="ORF">HA72_2184</name>
    <name evidence="2" type="ORF">MsedA_2237</name>
    <name evidence="3" type="ORF">MsedB_2239</name>
    <name evidence="4" type="ORF">MsedC_2237</name>
    <name evidence="5" type="ORF">MsedD_2238</name>
    <name evidence="6" type="ORF">MsedE_2240</name>
</gene>